<dbReference type="PANTHER" id="PTHR43617:SF22">
    <property type="entry name" value="L-AMINO ACID N-ACETYLTRANSFERASE AAAT"/>
    <property type="match status" value="1"/>
</dbReference>
<dbReference type="CDD" id="cd04301">
    <property type="entry name" value="NAT_SF"/>
    <property type="match status" value="1"/>
</dbReference>
<dbReference type="InterPro" id="IPR016181">
    <property type="entry name" value="Acyl_CoA_acyltransferase"/>
</dbReference>
<name>A0ABU9CMU2_9BURK</name>
<dbReference type="InterPro" id="IPR050276">
    <property type="entry name" value="MshD_Acetyltransferase"/>
</dbReference>
<evidence type="ECO:0000313" key="2">
    <source>
        <dbReference type="EMBL" id="MEK8052201.1"/>
    </source>
</evidence>
<accession>A0ABU9CMU2</accession>
<organism evidence="2 3">
    <name type="scientific">Pseudaquabacterium inlustre</name>
    <dbReference type="NCBI Taxonomy" id="2984192"/>
    <lineage>
        <taxon>Bacteria</taxon>
        <taxon>Pseudomonadati</taxon>
        <taxon>Pseudomonadota</taxon>
        <taxon>Betaproteobacteria</taxon>
        <taxon>Burkholderiales</taxon>
        <taxon>Sphaerotilaceae</taxon>
        <taxon>Pseudaquabacterium</taxon>
    </lineage>
</organism>
<dbReference type="PANTHER" id="PTHR43617">
    <property type="entry name" value="L-AMINO ACID N-ACETYLTRANSFERASE"/>
    <property type="match status" value="1"/>
</dbReference>
<proteinExistence type="predicted"/>
<dbReference type="EC" id="2.3.1.-" evidence="2"/>
<comment type="caution">
    <text evidence="2">The sequence shown here is derived from an EMBL/GenBank/DDBJ whole genome shotgun (WGS) entry which is preliminary data.</text>
</comment>
<evidence type="ECO:0000259" key="1">
    <source>
        <dbReference type="PROSITE" id="PS51186"/>
    </source>
</evidence>
<dbReference type="RefSeq" id="WP_341411917.1">
    <property type="nucleotide sequence ID" value="NZ_JBBUTH010000009.1"/>
</dbReference>
<feature type="domain" description="N-acetyltransferase" evidence="1">
    <location>
        <begin position="7"/>
        <end position="176"/>
    </location>
</feature>
<dbReference type="SUPFAM" id="SSF55729">
    <property type="entry name" value="Acyl-CoA N-acyltransferases (Nat)"/>
    <property type="match status" value="1"/>
</dbReference>
<dbReference type="InterPro" id="IPR000182">
    <property type="entry name" value="GNAT_dom"/>
</dbReference>
<keyword evidence="2" id="KW-0808">Transferase</keyword>
<evidence type="ECO:0000313" key="3">
    <source>
        <dbReference type="Proteomes" id="UP001365405"/>
    </source>
</evidence>
<protein>
    <submittedName>
        <fullName evidence="2">GNAT family N-acetyltransferase</fullName>
        <ecNumber evidence="2">2.3.1.-</ecNumber>
    </submittedName>
</protein>
<reference evidence="2 3" key="1">
    <citation type="submission" date="2024-04" db="EMBL/GenBank/DDBJ databases">
        <title>Novel species of the genus Ideonella isolated from streams.</title>
        <authorList>
            <person name="Lu H."/>
        </authorList>
    </citation>
    <scope>NUCLEOTIDE SEQUENCE [LARGE SCALE GENOMIC DNA]</scope>
    <source>
        <strain evidence="2 3">DXS22W</strain>
    </source>
</reference>
<dbReference type="GO" id="GO:0016746">
    <property type="term" value="F:acyltransferase activity"/>
    <property type="evidence" value="ECO:0007669"/>
    <property type="project" value="UniProtKB-KW"/>
</dbReference>
<dbReference type="Gene3D" id="3.40.630.30">
    <property type="match status" value="1"/>
</dbReference>
<dbReference type="PROSITE" id="PS51186">
    <property type="entry name" value="GNAT"/>
    <property type="match status" value="1"/>
</dbReference>
<sequence length="186" mass="20616">MTTHAPLTIRRATPADAAAYTRIMGHPEVLPNLMQVPYMVEERMKAGLIEQQALGKTDLFLVAERPDAHGEPQVVGTCGMHPVGAHLRRRHVMMLGISVAPEAQGQGVGRALMQALVDYADRWAQVLRLELQVYADNHRAIALYESMGFRHEGRHVGYALRDGQYVDSLSMARLHPNPPVWPPQGA</sequence>
<dbReference type="EMBL" id="JBBUTH010000009">
    <property type="protein sequence ID" value="MEK8052201.1"/>
    <property type="molecule type" value="Genomic_DNA"/>
</dbReference>
<gene>
    <name evidence="2" type="ORF">AACH10_18260</name>
</gene>
<dbReference type="Pfam" id="PF00583">
    <property type="entry name" value="Acetyltransf_1"/>
    <property type="match status" value="1"/>
</dbReference>
<keyword evidence="3" id="KW-1185">Reference proteome</keyword>
<keyword evidence="2" id="KW-0012">Acyltransferase</keyword>
<dbReference type="Proteomes" id="UP001365405">
    <property type="component" value="Unassembled WGS sequence"/>
</dbReference>